<proteinExistence type="predicted"/>
<keyword evidence="1" id="KW-0472">Membrane</keyword>
<name>A0AAD4JMD1_PERFH</name>
<feature type="transmembrane region" description="Helical" evidence="1">
    <location>
        <begin position="44"/>
        <end position="67"/>
    </location>
</feature>
<evidence type="ECO:0000313" key="3">
    <source>
        <dbReference type="Proteomes" id="UP001190926"/>
    </source>
</evidence>
<keyword evidence="3" id="KW-1185">Reference proteome</keyword>
<organism evidence="2 3">
    <name type="scientific">Perilla frutescens var. hirtella</name>
    <name type="common">Perilla citriodora</name>
    <name type="synonym">Perilla setoyensis</name>
    <dbReference type="NCBI Taxonomy" id="608512"/>
    <lineage>
        <taxon>Eukaryota</taxon>
        <taxon>Viridiplantae</taxon>
        <taxon>Streptophyta</taxon>
        <taxon>Embryophyta</taxon>
        <taxon>Tracheophyta</taxon>
        <taxon>Spermatophyta</taxon>
        <taxon>Magnoliopsida</taxon>
        <taxon>eudicotyledons</taxon>
        <taxon>Gunneridae</taxon>
        <taxon>Pentapetalae</taxon>
        <taxon>asterids</taxon>
        <taxon>lamiids</taxon>
        <taxon>Lamiales</taxon>
        <taxon>Lamiaceae</taxon>
        <taxon>Nepetoideae</taxon>
        <taxon>Elsholtzieae</taxon>
        <taxon>Perilla</taxon>
    </lineage>
</organism>
<keyword evidence="1" id="KW-0812">Transmembrane</keyword>
<feature type="transmembrane region" description="Helical" evidence="1">
    <location>
        <begin position="116"/>
        <end position="138"/>
    </location>
</feature>
<sequence length="175" mass="19709">MPLYEFLRLAIEKLESSKQNPCSIDLSSEVSQFSHRTLKVILEVYGALWVFTCLASMSSFGGLSAAAKILHQSVLNPQIETLELSIVLLLLKCPGNPQYDLSDFFHANKSSKQRSWLLASGLGFGVLLLLIFITTYFADRLMGPKCFLFRCFIFSQCFYFDAMDIPRLCIILCGI</sequence>
<evidence type="ECO:0000313" key="2">
    <source>
        <dbReference type="EMBL" id="KAH6836091.1"/>
    </source>
</evidence>
<reference evidence="2 3" key="1">
    <citation type="journal article" date="2021" name="Nat. Commun.">
        <title>Incipient diploidization of the medicinal plant Perilla within 10,000 years.</title>
        <authorList>
            <person name="Zhang Y."/>
            <person name="Shen Q."/>
            <person name="Leng L."/>
            <person name="Zhang D."/>
            <person name="Chen S."/>
            <person name="Shi Y."/>
            <person name="Ning Z."/>
            <person name="Chen S."/>
        </authorList>
    </citation>
    <scope>NUCLEOTIDE SEQUENCE [LARGE SCALE GENOMIC DNA]</scope>
    <source>
        <strain evidence="3">cv. PC099</strain>
    </source>
</reference>
<protein>
    <submittedName>
        <fullName evidence="2">Uncharacterized protein</fullName>
    </submittedName>
</protein>
<dbReference type="AlphaFoldDB" id="A0AAD4JMD1"/>
<comment type="caution">
    <text evidence="2">The sequence shown here is derived from an EMBL/GenBank/DDBJ whole genome shotgun (WGS) entry which is preliminary data.</text>
</comment>
<dbReference type="EMBL" id="SDAM02000027">
    <property type="protein sequence ID" value="KAH6836091.1"/>
    <property type="molecule type" value="Genomic_DNA"/>
</dbReference>
<dbReference type="Proteomes" id="UP001190926">
    <property type="component" value="Unassembled WGS sequence"/>
</dbReference>
<keyword evidence="1" id="KW-1133">Transmembrane helix</keyword>
<evidence type="ECO:0000256" key="1">
    <source>
        <dbReference type="SAM" id="Phobius"/>
    </source>
</evidence>
<gene>
    <name evidence="2" type="ORF">C2S53_012059</name>
</gene>
<accession>A0AAD4JMD1</accession>